<proteinExistence type="predicted"/>
<dbReference type="SUPFAM" id="SSF52058">
    <property type="entry name" value="L domain-like"/>
    <property type="match status" value="1"/>
</dbReference>
<keyword evidence="2" id="KW-1185">Reference proteome</keyword>
<gene>
    <name evidence="1" type="ORF">LBV24_12820</name>
</gene>
<name>A0ABS7Y2C8_9FLAO</name>
<evidence type="ECO:0000313" key="1">
    <source>
        <dbReference type="EMBL" id="MCA0154105.1"/>
    </source>
</evidence>
<protein>
    <recommendedName>
        <fullName evidence="3">Leucine-rich repeat domain-containing protein</fullName>
    </recommendedName>
</protein>
<evidence type="ECO:0000313" key="2">
    <source>
        <dbReference type="Proteomes" id="UP001198402"/>
    </source>
</evidence>
<comment type="caution">
    <text evidence="1">The sequence shown here is derived from an EMBL/GenBank/DDBJ whole genome shotgun (WGS) entry which is preliminary data.</text>
</comment>
<dbReference type="InterPro" id="IPR032675">
    <property type="entry name" value="LRR_dom_sf"/>
</dbReference>
<reference evidence="2" key="1">
    <citation type="submission" date="2023-07" db="EMBL/GenBank/DDBJ databases">
        <authorList>
            <person name="Yue Y."/>
        </authorList>
    </citation>
    <scope>NUCLEOTIDE SEQUENCE [LARGE SCALE GENOMIC DNA]</scope>
    <source>
        <strain evidence="2">2Y89</strain>
    </source>
</reference>
<dbReference type="EMBL" id="JAIUJS010000008">
    <property type="protein sequence ID" value="MCA0154105.1"/>
    <property type="molecule type" value="Genomic_DNA"/>
</dbReference>
<dbReference type="Proteomes" id="UP001198402">
    <property type="component" value="Unassembled WGS sequence"/>
</dbReference>
<organism evidence="1 2">
    <name type="scientific">Winogradskyella vincentii</name>
    <dbReference type="NCBI Taxonomy" id="2877122"/>
    <lineage>
        <taxon>Bacteria</taxon>
        <taxon>Pseudomonadati</taxon>
        <taxon>Bacteroidota</taxon>
        <taxon>Flavobacteriia</taxon>
        <taxon>Flavobacteriales</taxon>
        <taxon>Flavobacteriaceae</taxon>
        <taxon>Winogradskyella</taxon>
    </lineage>
</organism>
<evidence type="ECO:0008006" key="3">
    <source>
        <dbReference type="Google" id="ProtNLM"/>
    </source>
</evidence>
<dbReference type="RefSeq" id="WP_224479055.1">
    <property type="nucleotide sequence ID" value="NZ_JAIUJS010000008.1"/>
</dbReference>
<accession>A0ABS7Y2C8</accession>
<sequence length="178" mass="20613">MKNLILILVSLLLMTCSKDNDIVEDMDLSLYTYVPDDNFEEFLIIKGYDDKMDNYVLTRNIEDIKELNASQGYGWSITGYGIRDLTGLQDFSSLEILNVQHNYITALDLSQNTALKYLDCSANFGLIQLDISRNLNLIYLECEHIFNLECIQANQFQIENLDYKIDPETYLSIDCNYQ</sequence>
<dbReference type="Gene3D" id="3.80.10.10">
    <property type="entry name" value="Ribonuclease Inhibitor"/>
    <property type="match status" value="1"/>
</dbReference>